<dbReference type="OrthoDB" id="10044727at2759"/>
<sequence length="64" mass="7236">YATRSCQFINTYQKGLDGKQAAWAAKKYHRHCIPPPSIPREFDEAQAEATHHCDSVQVSPIHSL</sequence>
<evidence type="ECO:0000313" key="1">
    <source>
        <dbReference type="EMBL" id="KIK81464.1"/>
    </source>
</evidence>
<proteinExistence type="predicted"/>
<reference evidence="1 2" key="1">
    <citation type="submission" date="2014-04" db="EMBL/GenBank/DDBJ databases">
        <authorList>
            <consortium name="DOE Joint Genome Institute"/>
            <person name="Kuo A."/>
            <person name="Kohler A."/>
            <person name="Jargeat P."/>
            <person name="Nagy L.G."/>
            <person name="Floudas D."/>
            <person name="Copeland A."/>
            <person name="Barry K.W."/>
            <person name="Cichocki N."/>
            <person name="Veneault-Fourrey C."/>
            <person name="LaButti K."/>
            <person name="Lindquist E.A."/>
            <person name="Lipzen A."/>
            <person name="Lundell T."/>
            <person name="Morin E."/>
            <person name="Murat C."/>
            <person name="Sun H."/>
            <person name="Tunlid A."/>
            <person name="Henrissat B."/>
            <person name="Grigoriev I.V."/>
            <person name="Hibbett D.S."/>
            <person name="Martin F."/>
            <person name="Nordberg H.P."/>
            <person name="Cantor M.N."/>
            <person name="Hua S.X."/>
        </authorList>
    </citation>
    <scope>NUCLEOTIDE SEQUENCE [LARGE SCALE GENOMIC DNA]</scope>
    <source>
        <strain evidence="1 2">Ve08.2h10</strain>
    </source>
</reference>
<dbReference type="EMBL" id="KN825794">
    <property type="protein sequence ID" value="KIK81464.1"/>
    <property type="molecule type" value="Genomic_DNA"/>
</dbReference>
<dbReference type="HOGENOM" id="CLU_191882_1_0_1"/>
<feature type="non-terminal residue" evidence="1">
    <location>
        <position position="1"/>
    </location>
</feature>
<organism evidence="1 2">
    <name type="scientific">Paxillus rubicundulus Ve08.2h10</name>
    <dbReference type="NCBI Taxonomy" id="930991"/>
    <lineage>
        <taxon>Eukaryota</taxon>
        <taxon>Fungi</taxon>
        <taxon>Dikarya</taxon>
        <taxon>Basidiomycota</taxon>
        <taxon>Agaricomycotina</taxon>
        <taxon>Agaricomycetes</taxon>
        <taxon>Agaricomycetidae</taxon>
        <taxon>Boletales</taxon>
        <taxon>Paxilineae</taxon>
        <taxon>Paxillaceae</taxon>
        <taxon>Paxillus</taxon>
    </lineage>
</organism>
<gene>
    <name evidence="1" type="ORF">PAXRUDRAFT_156074</name>
</gene>
<dbReference type="Proteomes" id="UP000054538">
    <property type="component" value="Unassembled WGS sequence"/>
</dbReference>
<protein>
    <submittedName>
        <fullName evidence="1">Uncharacterized protein</fullName>
    </submittedName>
</protein>
<accession>A0A0D0DIT0</accession>
<keyword evidence="2" id="KW-1185">Reference proteome</keyword>
<reference evidence="2" key="2">
    <citation type="submission" date="2015-01" db="EMBL/GenBank/DDBJ databases">
        <title>Evolutionary Origins and Diversification of the Mycorrhizal Mutualists.</title>
        <authorList>
            <consortium name="DOE Joint Genome Institute"/>
            <consortium name="Mycorrhizal Genomics Consortium"/>
            <person name="Kohler A."/>
            <person name="Kuo A."/>
            <person name="Nagy L.G."/>
            <person name="Floudas D."/>
            <person name="Copeland A."/>
            <person name="Barry K.W."/>
            <person name="Cichocki N."/>
            <person name="Veneault-Fourrey C."/>
            <person name="LaButti K."/>
            <person name="Lindquist E.A."/>
            <person name="Lipzen A."/>
            <person name="Lundell T."/>
            <person name="Morin E."/>
            <person name="Murat C."/>
            <person name="Riley R."/>
            <person name="Ohm R."/>
            <person name="Sun H."/>
            <person name="Tunlid A."/>
            <person name="Henrissat B."/>
            <person name="Grigoriev I.V."/>
            <person name="Hibbett D.S."/>
            <person name="Martin F."/>
        </authorList>
    </citation>
    <scope>NUCLEOTIDE SEQUENCE [LARGE SCALE GENOMIC DNA]</scope>
    <source>
        <strain evidence="2">Ve08.2h10</strain>
    </source>
</reference>
<dbReference type="AlphaFoldDB" id="A0A0D0DIT0"/>
<name>A0A0D0DIT0_9AGAM</name>
<evidence type="ECO:0000313" key="2">
    <source>
        <dbReference type="Proteomes" id="UP000054538"/>
    </source>
</evidence>
<dbReference type="InParanoid" id="A0A0D0DIT0"/>